<proteinExistence type="inferred from homology"/>
<sequence length="251" mass="28326">MIDAHIHSDTRPYEDFEEMAIAGIDKAITCAHDPLPMKVSAVTFEHIQRLLKVDVQRAEENGIKLYVAVGIHPRSIPRDYKMVIGNLPQILEDKRAVAIGEIGIEKGTRLEIKVFKEQLELADKLEIPVIIHTPRKNKRKIVGILLQVLEDNIDASRVLIDHVNTEIIKEVIDYGSMLGLTVQPGKMMPFEAVMIMKEYGVDKFMLNSDMSSAPSDPLSVPKTVHKMRLEGFNDSEIVRVSSKNAENFFKI</sequence>
<dbReference type="RefSeq" id="WP_248564214.1">
    <property type="nucleotide sequence ID" value="NZ_AP025698.1"/>
</dbReference>
<protein>
    <recommendedName>
        <fullName evidence="4">Hydrolase TatD</fullName>
    </recommendedName>
</protein>
<dbReference type="InterPro" id="IPR012022">
    <property type="entry name" value="UCP005295"/>
</dbReference>
<evidence type="ECO:0000313" key="3">
    <source>
        <dbReference type="Proteomes" id="UP000831817"/>
    </source>
</evidence>
<keyword evidence="3" id="KW-1185">Reference proteome</keyword>
<evidence type="ECO:0000313" key="2">
    <source>
        <dbReference type="EMBL" id="BDH79903.1"/>
    </source>
</evidence>
<dbReference type="GeneID" id="71965811"/>
<name>A0ABN6PDE8_9EURY</name>
<keyword evidence="1" id="KW-0378">Hydrolase</keyword>
<dbReference type="SUPFAM" id="SSF51556">
    <property type="entry name" value="Metallo-dependent hydrolases"/>
    <property type="match status" value="1"/>
</dbReference>
<dbReference type="PIRSF" id="PIRSF005295">
    <property type="entry name" value="UCP005295_TatD"/>
    <property type="match status" value="1"/>
</dbReference>
<dbReference type="Gene3D" id="3.20.20.140">
    <property type="entry name" value="Metal-dependent hydrolases"/>
    <property type="match status" value="1"/>
</dbReference>
<dbReference type="PANTHER" id="PTHR42658">
    <property type="entry name" value="HYDROLASE TATD"/>
    <property type="match status" value="1"/>
</dbReference>
<evidence type="ECO:0000256" key="1">
    <source>
        <dbReference type="PIRNR" id="PIRNR005295"/>
    </source>
</evidence>
<dbReference type="Proteomes" id="UP000831817">
    <property type="component" value="Chromosome"/>
</dbReference>
<evidence type="ECO:0008006" key="4">
    <source>
        <dbReference type="Google" id="ProtNLM"/>
    </source>
</evidence>
<comment type="similarity">
    <text evidence="1">Belongs to the metallo-dependent hydrolases superfamily.</text>
</comment>
<gene>
    <name evidence="2" type="ORF">MTTB_12820</name>
</gene>
<dbReference type="Pfam" id="PF01026">
    <property type="entry name" value="TatD_DNase"/>
    <property type="match status" value="1"/>
</dbReference>
<organism evidence="2 3">
    <name type="scientific">Methanothermobacter tenebrarum</name>
    <dbReference type="NCBI Taxonomy" id="680118"/>
    <lineage>
        <taxon>Archaea</taxon>
        <taxon>Methanobacteriati</taxon>
        <taxon>Methanobacteriota</taxon>
        <taxon>Methanomada group</taxon>
        <taxon>Methanobacteria</taxon>
        <taxon>Methanobacteriales</taxon>
        <taxon>Methanobacteriaceae</taxon>
        <taxon>Methanothermobacter</taxon>
    </lineage>
</organism>
<accession>A0ABN6PDE8</accession>
<keyword evidence="1" id="KW-0479">Metal-binding</keyword>
<dbReference type="InterPro" id="IPR032466">
    <property type="entry name" value="Metal_Hydrolase"/>
</dbReference>
<dbReference type="EMBL" id="AP025698">
    <property type="protein sequence ID" value="BDH79903.1"/>
    <property type="molecule type" value="Genomic_DNA"/>
</dbReference>
<dbReference type="PANTHER" id="PTHR42658:SF1">
    <property type="entry name" value="HYDROLASE TATD"/>
    <property type="match status" value="1"/>
</dbReference>
<dbReference type="InterPro" id="IPR001130">
    <property type="entry name" value="TatD-like"/>
</dbReference>
<reference evidence="2 3" key="1">
    <citation type="submission" date="2022-04" db="EMBL/GenBank/DDBJ databases">
        <title>Complete genome of Methanothermobacter tenebrarum strain RMAS.</title>
        <authorList>
            <person name="Nakamura K."/>
            <person name="Oshima K."/>
            <person name="Hattori M."/>
            <person name="Kamagata Y."/>
            <person name="Takamizawa K."/>
        </authorList>
    </citation>
    <scope>NUCLEOTIDE SEQUENCE [LARGE SCALE GENOMIC DNA]</scope>
    <source>
        <strain evidence="2 3">RMAS</strain>
    </source>
</reference>